<dbReference type="Proteomes" id="UP001497453">
    <property type="component" value="Chromosome 4"/>
</dbReference>
<protein>
    <recommendedName>
        <fullName evidence="7">Glucose-methanol-choline oxidoreductase N-terminal domain-containing protein</fullName>
    </recommendedName>
</protein>
<dbReference type="EMBL" id="OZ037947">
    <property type="protein sequence ID" value="CAL1708209.1"/>
    <property type="molecule type" value="Genomic_DNA"/>
</dbReference>
<evidence type="ECO:0000256" key="2">
    <source>
        <dbReference type="ARBA" id="ARBA00010790"/>
    </source>
</evidence>
<keyword evidence="5" id="KW-0274">FAD</keyword>
<dbReference type="PANTHER" id="PTHR11552:SF201">
    <property type="entry name" value="GLUCOSE-METHANOL-CHOLINE OXIDOREDUCTASE N-TERMINAL DOMAIN-CONTAINING PROTEIN"/>
    <property type="match status" value="1"/>
</dbReference>
<evidence type="ECO:0000313" key="9">
    <source>
        <dbReference type="Proteomes" id="UP001497453"/>
    </source>
</evidence>
<sequence>MLVAVEEVANKSFDYVVIGGGNAGLPLAVRLSEDPTVSVLLLEAGDANLNHVEILRPGSFIRHFFGKEYVYPYMTNKQLFLNNSVRPWFRGKGLGGSAAVNFQLWMRPPAEEVNDLERLGNAGWNWDDFQRLIRKVERFYPPTTEVQQRLNSDCNNWNLGSDGPLAIAHPATIPDVDLKLQQTVLNSGIELACNPLGGDPTGTFFAPCTYDPTTHTRAYPTTAYYLPNKERLNLKVLVFARGNRLITTKELDGSIVATAVELDHGGQIYTVNVTREVVLSSGTLKSPHILELSGIGRKDVLEKIHVPLKLELPGLGENVQEHLLIAISYEIRDDVQFDTIDLLRDYPELVEKHAELRTSGEGIFTMGLTNATFASVDTISSKARAIIQGARDAILAKIESYSSALQEQYKIQLERLENGAPSCEIVSFPGLSTMYNPPKFGKRYLTLAVGLNHPFSRGTIHSLSSDPAVDPEFDPHYLDHDIDLHIMTELVKFTRGLSRISPLKDVIAKEHNPGQGVQTDEEIREWIRDRCSSFWHTAGSCSMLPQASDGVVDEKLKVHGTTNIRVADLSILPLHFVGHPSSFVYYIAEKGAEIIKATRSDEQVKDL</sequence>
<evidence type="ECO:0000256" key="5">
    <source>
        <dbReference type="ARBA" id="ARBA00022827"/>
    </source>
</evidence>
<dbReference type="PROSITE" id="PS00624">
    <property type="entry name" value="GMC_OXRED_2"/>
    <property type="match status" value="1"/>
</dbReference>
<organism evidence="8 9">
    <name type="scientific">Somion occarium</name>
    <dbReference type="NCBI Taxonomy" id="3059160"/>
    <lineage>
        <taxon>Eukaryota</taxon>
        <taxon>Fungi</taxon>
        <taxon>Dikarya</taxon>
        <taxon>Basidiomycota</taxon>
        <taxon>Agaricomycotina</taxon>
        <taxon>Agaricomycetes</taxon>
        <taxon>Polyporales</taxon>
        <taxon>Cerrenaceae</taxon>
        <taxon>Somion</taxon>
    </lineage>
</organism>
<gene>
    <name evidence="8" type="ORF">GFSPODELE1_LOCUS6746</name>
</gene>
<comment type="similarity">
    <text evidence="2">Belongs to the GMC oxidoreductase family.</text>
</comment>
<dbReference type="SUPFAM" id="SSF51905">
    <property type="entry name" value="FAD/NAD(P)-binding domain"/>
    <property type="match status" value="1"/>
</dbReference>
<dbReference type="Pfam" id="PF05199">
    <property type="entry name" value="GMC_oxred_C"/>
    <property type="match status" value="1"/>
</dbReference>
<name>A0ABP1DMP0_9APHY</name>
<dbReference type="PIRSF" id="PIRSF000137">
    <property type="entry name" value="Alcohol_oxidase"/>
    <property type="match status" value="1"/>
</dbReference>
<dbReference type="Gene3D" id="3.50.50.60">
    <property type="entry name" value="FAD/NAD(P)-binding domain"/>
    <property type="match status" value="1"/>
</dbReference>
<dbReference type="Gene3D" id="3.30.560.10">
    <property type="entry name" value="Glucose Oxidase, domain 3"/>
    <property type="match status" value="1"/>
</dbReference>
<keyword evidence="4" id="KW-0732">Signal</keyword>
<dbReference type="PANTHER" id="PTHR11552">
    <property type="entry name" value="GLUCOSE-METHANOL-CHOLINE GMC OXIDOREDUCTASE"/>
    <property type="match status" value="1"/>
</dbReference>
<accession>A0ABP1DMP0</accession>
<dbReference type="SUPFAM" id="SSF54373">
    <property type="entry name" value="FAD-linked reductases, C-terminal domain"/>
    <property type="match status" value="1"/>
</dbReference>
<keyword evidence="9" id="KW-1185">Reference proteome</keyword>
<dbReference type="InterPro" id="IPR000172">
    <property type="entry name" value="GMC_OxRdtase_N"/>
</dbReference>
<keyword evidence="3" id="KW-0285">Flavoprotein</keyword>
<dbReference type="InterPro" id="IPR036188">
    <property type="entry name" value="FAD/NAD-bd_sf"/>
</dbReference>
<dbReference type="InterPro" id="IPR012132">
    <property type="entry name" value="GMC_OxRdtase"/>
</dbReference>
<evidence type="ECO:0000256" key="4">
    <source>
        <dbReference type="ARBA" id="ARBA00022729"/>
    </source>
</evidence>
<feature type="domain" description="Glucose-methanol-choline oxidoreductase N-terminal" evidence="7">
    <location>
        <begin position="282"/>
        <end position="296"/>
    </location>
</feature>
<keyword evidence="6" id="KW-0560">Oxidoreductase</keyword>
<evidence type="ECO:0000313" key="8">
    <source>
        <dbReference type="EMBL" id="CAL1708209.1"/>
    </source>
</evidence>
<evidence type="ECO:0000256" key="3">
    <source>
        <dbReference type="ARBA" id="ARBA00022630"/>
    </source>
</evidence>
<evidence type="ECO:0000259" key="7">
    <source>
        <dbReference type="PROSITE" id="PS00624"/>
    </source>
</evidence>
<dbReference type="InterPro" id="IPR007867">
    <property type="entry name" value="GMC_OxRtase_C"/>
</dbReference>
<proteinExistence type="inferred from homology"/>
<dbReference type="Pfam" id="PF00732">
    <property type="entry name" value="GMC_oxred_N"/>
    <property type="match status" value="1"/>
</dbReference>
<evidence type="ECO:0000256" key="1">
    <source>
        <dbReference type="ARBA" id="ARBA00001974"/>
    </source>
</evidence>
<evidence type="ECO:0000256" key="6">
    <source>
        <dbReference type="ARBA" id="ARBA00023002"/>
    </source>
</evidence>
<reference evidence="9" key="1">
    <citation type="submission" date="2024-04" db="EMBL/GenBank/DDBJ databases">
        <authorList>
            <person name="Shaw F."/>
            <person name="Minotto A."/>
        </authorList>
    </citation>
    <scope>NUCLEOTIDE SEQUENCE [LARGE SCALE GENOMIC DNA]</scope>
</reference>
<comment type="cofactor">
    <cofactor evidence="1">
        <name>FAD</name>
        <dbReference type="ChEBI" id="CHEBI:57692"/>
    </cofactor>
</comment>